<keyword evidence="5" id="KW-0677">Repeat</keyword>
<dbReference type="Pfam" id="PF13091">
    <property type="entry name" value="PLDc_2"/>
    <property type="match status" value="2"/>
</dbReference>
<gene>
    <name evidence="13" type="ORF">DFR59_106149</name>
</gene>
<dbReference type="GO" id="GO:0032049">
    <property type="term" value="P:cardiolipin biosynthetic process"/>
    <property type="evidence" value="ECO:0007669"/>
    <property type="project" value="UniProtKB-ARBA"/>
</dbReference>
<dbReference type="GO" id="GO:0030572">
    <property type="term" value="F:phosphatidyltransferase activity"/>
    <property type="evidence" value="ECO:0007669"/>
    <property type="project" value="UniProtKB-ARBA"/>
</dbReference>
<keyword evidence="7" id="KW-0443">Lipid metabolism</keyword>
<evidence type="ECO:0000256" key="9">
    <source>
        <dbReference type="ARBA" id="ARBA00023209"/>
    </source>
</evidence>
<evidence type="ECO:0000256" key="2">
    <source>
        <dbReference type="ARBA" id="ARBA00022516"/>
    </source>
</evidence>
<proteinExistence type="predicted"/>
<feature type="domain" description="PLD phosphodiesterase" evidence="12">
    <location>
        <begin position="315"/>
        <end position="342"/>
    </location>
</feature>
<dbReference type="InterPro" id="IPR025202">
    <property type="entry name" value="PLD-like_dom"/>
</dbReference>
<keyword evidence="9" id="KW-0594">Phospholipid biosynthesis</keyword>
<keyword evidence="1" id="KW-1003">Cell membrane</keyword>
<dbReference type="AlphaFoldDB" id="A0A370GFC9"/>
<dbReference type="Gene3D" id="3.30.870.10">
    <property type="entry name" value="Endonuclease Chain A"/>
    <property type="match status" value="2"/>
</dbReference>
<sequence>MVFVWFAAAAGIIVLLVFLLVLDFKLGKKAYAKKAEWRDYPIRSSSIEMIADGTELFDQMFEDIKQAQKQIYILFYIIKNDDFSKSFLDLLGQKAKEGLEVRLLTDFLGGYKIDKKALKKAKEAGVLFEFCNKPYFPYTFFSLQQRNHRKIAVIDGKIGYLGGYNIGKEYINEKTGFSPWRDYHIRITGEGVVDLHKEFIVDWNRSSKKTIPSQNLNPEELPKGQISHKFFPSQGFRMEKEIGKMLKKAQSEIYIGTPYFIPTDDTFRELLRAMERGVTVKVIVPETADHPFVKEASFPYLFEIIKRGALVHQFTQGFYHAKVLIIDRKVCDIGTANFDRRSFLLNNEMNCFIYTPQMIEEILSVMDKDMAESHHLTLHEIKKLRKKNAVKELVGKSIEPLL</sequence>
<keyword evidence="2" id="KW-0444">Lipid biosynthesis</keyword>
<dbReference type="FunFam" id="3.30.870.10:FF:000014">
    <property type="entry name" value="Cardiolipin synthase"/>
    <property type="match status" value="1"/>
</dbReference>
<keyword evidence="4 11" id="KW-0812">Transmembrane</keyword>
<evidence type="ECO:0000313" key="13">
    <source>
        <dbReference type="EMBL" id="RDI41990.1"/>
    </source>
</evidence>
<dbReference type="RefSeq" id="WP_114745870.1">
    <property type="nucleotide sequence ID" value="NZ_QQAY01000006.1"/>
</dbReference>
<feature type="domain" description="PLD phosphodiesterase" evidence="12">
    <location>
        <begin position="143"/>
        <end position="170"/>
    </location>
</feature>
<evidence type="ECO:0000313" key="14">
    <source>
        <dbReference type="Proteomes" id="UP000255326"/>
    </source>
</evidence>
<dbReference type="SMART" id="SM00155">
    <property type="entry name" value="PLDc"/>
    <property type="match status" value="2"/>
</dbReference>
<organism evidence="13 14">
    <name type="scientific">Falsibacillus pallidus</name>
    <dbReference type="NCBI Taxonomy" id="493781"/>
    <lineage>
        <taxon>Bacteria</taxon>
        <taxon>Bacillati</taxon>
        <taxon>Bacillota</taxon>
        <taxon>Bacilli</taxon>
        <taxon>Bacillales</taxon>
        <taxon>Bacillaceae</taxon>
        <taxon>Falsibacillus</taxon>
    </lineage>
</organism>
<accession>A0A370GFC9</accession>
<keyword evidence="6 11" id="KW-1133">Transmembrane helix</keyword>
<reference evidence="13 14" key="1">
    <citation type="submission" date="2018-07" db="EMBL/GenBank/DDBJ databases">
        <title>Genomic Encyclopedia of Type Strains, Phase IV (KMG-IV): sequencing the most valuable type-strain genomes for metagenomic binning, comparative biology and taxonomic classification.</title>
        <authorList>
            <person name="Goeker M."/>
        </authorList>
    </citation>
    <scope>NUCLEOTIDE SEQUENCE [LARGE SCALE GENOMIC DNA]</scope>
    <source>
        <strain evidence="13 14">DSM 25281</strain>
    </source>
</reference>
<keyword evidence="3" id="KW-0808">Transferase</keyword>
<protein>
    <submittedName>
        <fullName evidence="13">Cardiolipin synthase</fullName>
    </submittedName>
</protein>
<comment type="caution">
    <text evidence="13">The sequence shown here is derived from an EMBL/GenBank/DDBJ whole genome shotgun (WGS) entry which is preliminary data.</text>
</comment>
<dbReference type="CDD" id="cd09112">
    <property type="entry name" value="PLDc_CLS_2"/>
    <property type="match status" value="1"/>
</dbReference>
<evidence type="ECO:0000256" key="8">
    <source>
        <dbReference type="ARBA" id="ARBA00023136"/>
    </source>
</evidence>
<evidence type="ECO:0000256" key="7">
    <source>
        <dbReference type="ARBA" id="ARBA00023098"/>
    </source>
</evidence>
<dbReference type="PANTHER" id="PTHR21248">
    <property type="entry name" value="CARDIOLIPIN SYNTHASE"/>
    <property type="match status" value="1"/>
</dbReference>
<dbReference type="PANTHER" id="PTHR21248:SF7">
    <property type="entry name" value="MINOR CARDIOLIPIN SYNTHASE CLSB"/>
    <property type="match status" value="1"/>
</dbReference>
<evidence type="ECO:0000259" key="12">
    <source>
        <dbReference type="PROSITE" id="PS50035"/>
    </source>
</evidence>
<evidence type="ECO:0000256" key="4">
    <source>
        <dbReference type="ARBA" id="ARBA00022692"/>
    </source>
</evidence>
<evidence type="ECO:0000256" key="1">
    <source>
        <dbReference type="ARBA" id="ARBA00022475"/>
    </source>
</evidence>
<evidence type="ECO:0000256" key="5">
    <source>
        <dbReference type="ARBA" id="ARBA00022737"/>
    </source>
</evidence>
<feature type="transmembrane region" description="Helical" evidence="11">
    <location>
        <begin position="6"/>
        <end position="24"/>
    </location>
</feature>
<dbReference type="SUPFAM" id="SSF56024">
    <property type="entry name" value="Phospholipase D/nuclease"/>
    <property type="match status" value="2"/>
</dbReference>
<dbReference type="OrthoDB" id="9762009at2"/>
<evidence type="ECO:0000256" key="6">
    <source>
        <dbReference type="ARBA" id="ARBA00022989"/>
    </source>
</evidence>
<evidence type="ECO:0000256" key="11">
    <source>
        <dbReference type="SAM" id="Phobius"/>
    </source>
</evidence>
<dbReference type="Proteomes" id="UP000255326">
    <property type="component" value="Unassembled WGS sequence"/>
</dbReference>
<evidence type="ECO:0000256" key="10">
    <source>
        <dbReference type="ARBA" id="ARBA00023264"/>
    </source>
</evidence>
<dbReference type="PIRSF" id="PIRSF000850">
    <property type="entry name" value="Phospholipase_D_PSS"/>
    <property type="match status" value="1"/>
</dbReference>
<keyword evidence="10" id="KW-1208">Phospholipid metabolism</keyword>
<name>A0A370GFC9_9BACI</name>
<evidence type="ECO:0000256" key="3">
    <source>
        <dbReference type="ARBA" id="ARBA00022679"/>
    </source>
</evidence>
<dbReference type="InterPro" id="IPR001736">
    <property type="entry name" value="PLipase_D/transphosphatidylase"/>
</dbReference>
<dbReference type="CDD" id="cd09110">
    <property type="entry name" value="PLDc_CLS_1"/>
    <property type="match status" value="1"/>
</dbReference>
<dbReference type="EMBL" id="QQAY01000006">
    <property type="protein sequence ID" value="RDI41990.1"/>
    <property type="molecule type" value="Genomic_DNA"/>
</dbReference>
<dbReference type="PROSITE" id="PS50035">
    <property type="entry name" value="PLD"/>
    <property type="match status" value="2"/>
</dbReference>
<keyword evidence="8 11" id="KW-0472">Membrane</keyword>
<keyword evidence="14" id="KW-1185">Reference proteome</keyword>